<name>A0A228HTV8_9BURK</name>
<feature type="compositionally biased region" description="Low complexity" evidence="1">
    <location>
        <begin position="299"/>
        <end position="311"/>
    </location>
</feature>
<dbReference type="AlphaFoldDB" id="A0A228HTV8"/>
<dbReference type="PANTHER" id="PTHR22576:SF37">
    <property type="entry name" value="MUCOSA-ASSOCIATED LYMPHOID TISSUE LYMPHOMA TRANSLOCATION PROTEIN 1"/>
    <property type="match status" value="1"/>
</dbReference>
<feature type="domain" description="Caspase family p20" evidence="2">
    <location>
        <begin position="65"/>
        <end position="194"/>
    </location>
</feature>
<dbReference type="Proteomes" id="UP000214600">
    <property type="component" value="Unassembled WGS sequence"/>
</dbReference>
<feature type="compositionally biased region" description="Low complexity" evidence="1">
    <location>
        <begin position="322"/>
        <end position="332"/>
    </location>
</feature>
<reference evidence="3 4" key="2">
    <citation type="submission" date="2017-08" db="EMBL/GenBank/DDBJ databases">
        <title>WGS of novel Burkholderia cepaca complex species.</title>
        <authorList>
            <person name="Lipuma J."/>
            <person name="Spilker T."/>
        </authorList>
    </citation>
    <scope>NUCLEOTIDE SEQUENCE [LARGE SCALE GENOMIC DNA]</scope>
    <source>
        <strain evidence="3 4">AU17325</strain>
    </source>
</reference>
<comment type="caution">
    <text evidence="3">The sequence shown here is derived from an EMBL/GenBank/DDBJ whole genome shotgun (WGS) entry which is preliminary data.</text>
</comment>
<protein>
    <recommendedName>
        <fullName evidence="2">Caspase family p20 domain-containing protein</fullName>
    </recommendedName>
</protein>
<dbReference type="EMBL" id="NKFA01000037">
    <property type="protein sequence ID" value="OXI33335.1"/>
    <property type="molecule type" value="Genomic_DNA"/>
</dbReference>
<dbReference type="Pfam" id="PF00656">
    <property type="entry name" value="Peptidase_C14"/>
    <property type="match status" value="1"/>
</dbReference>
<reference evidence="4" key="1">
    <citation type="submission" date="2017-06" db="EMBL/GenBank/DDBJ databases">
        <authorList>
            <person name="LiPuma J."/>
            <person name="Spilker T."/>
        </authorList>
    </citation>
    <scope>NUCLEOTIDE SEQUENCE [LARGE SCALE GENOMIC DNA]</scope>
    <source>
        <strain evidence="4">AU17325</strain>
    </source>
</reference>
<dbReference type="InterPro" id="IPR011990">
    <property type="entry name" value="TPR-like_helical_dom_sf"/>
</dbReference>
<dbReference type="SUPFAM" id="SSF52129">
    <property type="entry name" value="Caspase-like"/>
    <property type="match status" value="1"/>
</dbReference>
<dbReference type="PROSITE" id="PS50208">
    <property type="entry name" value="CASPASE_P20"/>
    <property type="match status" value="1"/>
</dbReference>
<accession>A0A228HTV8</accession>
<organism evidence="3 4">
    <name type="scientific">Burkholderia aenigmatica</name>
    <dbReference type="NCBI Taxonomy" id="2015348"/>
    <lineage>
        <taxon>Bacteria</taxon>
        <taxon>Pseudomonadati</taxon>
        <taxon>Pseudomonadota</taxon>
        <taxon>Betaproteobacteria</taxon>
        <taxon>Burkholderiales</taxon>
        <taxon>Burkholderiaceae</taxon>
        <taxon>Burkholderia</taxon>
        <taxon>Burkholderia cepacia complex</taxon>
    </lineage>
</organism>
<feature type="compositionally biased region" description="Basic and acidic residues" evidence="1">
    <location>
        <begin position="333"/>
        <end position="347"/>
    </location>
</feature>
<dbReference type="InterPro" id="IPR011600">
    <property type="entry name" value="Pept_C14_caspase"/>
</dbReference>
<dbReference type="GO" id="GO:0004197">
    <property type="term" value="F:cysteine-type endopeptidase activity"/>
    <property type="evidence" value="ECO:0007669"/>
    <property type="project" value="InterPro"/>
</dbReference>
<dbReference type="Gene3D" id="3.40.50.1460">
    <property type="match status" value="1"/>
</dbReference>
<gene>
    <name evidence="3" type="ORF">CFB84_39720</name>
</gene>
<dbReference type="GO" id="GO:0006508">
    <property type="term" value="P:proteolysis"/>
    <property type="evidence" value="ECO:0007669"/>
    <property type="project" value="InterPro"/>
</dbReference>
<feature type="region of interest" description="Disordered" evidence="1">
    <location>
        <begin position="299"/>
        <end position="347"/>
    </location>
</feature>
<evidence type="ECO:0000313" key="4">
    <source>
        <dbReference type="Proteomes" id="UP000214600"/>
    </source>
</evidence>
<evidence type="ECO:0000259" key="2">
    <source>
        <dbReference type="PROSITE" id="PS50208"/>
    </source>
</evidence>
<evidence type="ECO:0000313" key="3">
    <source>
        <dbReference type="EMBL" id="OXI33335.1"/>
    </source>
</evidence>
<proteinExistence type="predicted"/>
<dbReference type="Gene3D" id="1.25.40.10">
    <property type="entry name" value="Tetratricopeptide repeat domain"/>
    <property type="match status" value="1"/>
</dbReference>
<dbReference type="InterPro" id="IPR001309">
    <property type="entry name" value="Pept_C14_p20"/>
</dbReference>
<dbReference type="Pfam" id="PF08238">
    <property type="entry name" value="Sel1"/>
    <property type="match status" value="2"/>
</dbReference>
<sequence>MTLVNRCRSDIRNDAPKQQRGNVRMFFLRSGRACACVAVLVVASLQSRAGWAGATIDGGRATGAKVALVIGNAAYDGADRLGSPANDAALIGRTFTQLGFETRIGTDLTRDEFNASVDWLATRARGAQVAIFYYAGHGFESGGDNFLVPVKTGIPIATMTRATLLQRGIRFNAVRAQVKASRPDAFVALIDACRVPSRGRAGQSLKRDPAARGELIAYSTADQAAAYDSMRTFGQPVDNGPFAYYLATYLTAPGATLKQALEHTQQQVSDVTQGQQRPWIASGLIGDLTIAQPGTAAARPAVAPPAQRGAVRGSGGEPVWPAAAAPGSAAARAETDAQQQREDSWTDAEHRIEAAAQQADGASIRALRARSNDAAALTTLGRIAEGGFGTRRDPRAALAYYRRAAQMNYPIAQTLLGETYFEGKLVARDYGEAEKWLARAAAQDVVRAKLDLAQLRAARGQGSDAQNWSDALNLMLRDAGHRAGRAPAQ</sequence>
<dbReference type="OrthoDB" id="9768004at2"/>
<dbReference type="SUPFAM" id="SSF81901">
    <property type="entry name" value="HCP-like"/>
    <property type="match status" value="1"/>
</dbReference>
<dbReference type="PANTHER" id="PTHR22576">
    <property type="entry name" value="MUCOSA ASSOCIATED LYMPHOID TISSUE LYMPHOMA TRANSLOCATION PROTEIN 1/PARACASPASE"/>
    <property type="match status" value="1"/>
</dbReference>
<dbReference type="InterPro" id="IPR052039">
    <property type="entry name" value="Caspase-related_regulators"/>
</dbReference>
<dbReference type="InterPro" id="IPR006597">
    <property type="entry name" value="Sel1-like"/>
</dbReference>
<dbReference type="InterPro" id="IPR029030">
    <property type="entry name" value="Caspase-like_dom_sf"/>
</dbReference>
<dbReference type="SMART" id="SM00671">
    <property type="entry name" value="SEL1"/>
    <property type="match status" value="2"/>
</dbReference>
<evidence type="ECO:0000256" key="1">
    <source>
        <dbReference type="SAM" id="MobiDB-lite"/>
    </source>
</evidence>